<feature type="transmembrane region" description="Helical" evidence="7">
    <location>
        <begin position="124"/>
        <end position="151"/>
    </location>
</feature>
<evidence type="ECO:0000256" key="1">
    <source>
        <dbReference type="ARBA" id="ARBA00004141"/>
    </source>
</evidence>
<keyword evidence="2" id="KW-0813">Transport</keyword>
<evidence type="ECO:0000256" key="7">
    <source>
        <dbReference type="SAM" id="Phobius"/>
    </source>
</evidence>
<feature type="transmembrane region" description="Helical" evidence="7">
    <location>
        <begin position="245"/>
        <end position="267"/>
    </location>
</feature>
<gene>
    <name evidence="8" type="ORF">WJX75_007746</name>
</gene>
<keyword evidence="4 7" id="KW-1133">Transmembrane helix</keyword>
<evidence type="ECO:0000256" key="6">
    <source>
        <dbReference type="SAM" id="MobiDB-lite"/>
    </source>
</evidence>
<dbReference type="Proteomes" id="UP001491310">
    <property type="component" value="Unassembled WGS sequence"/>
</dbReference>
<evidence type="ECO:0000256" key="5">
    <source>
        <dbReference type="ARBA" id="ARBA00023136"/>
    </source>
</evidence>
<reference evidence="8 9" key="1">
    <citation type="journal article" date="2024" name="Nat. Commun.">
        <title>Phylogenomics reveals the evolutionary origins of lichenization in chlorophyte algae.</title>
        <authorList>
            <person name="Puginier C."/>
            <person name="Libourel C."/>
            <person name="Otte J."/>
            <person name="Skaloud P."/>
            <person name="Haon M."/>
            <person name="Grisel S."/>
            <person name="Petersen M."/>
            <person name="Berrin J.G."/>
            <person name="Delaux P.M."/>
            <person name="Dal Grande F."/>
            <person name="Keller J."/>
        </authorList>
    </citation>
    <scope>NUCLEOTIDE SEQUENCE [LARGE SCALE GENOMIC DNA]</scope>
    <source>
        <strain evidence="8 9">SAG 216-7</strain>
    </source>
</reference>
<feature type="transmembrane region" description="Helical" evidence="7">
    <location>
        <begin position="47"/>
        <end position="71"/>
    </location>
</feature>
<comment type="subcellular location">
    <subcellularLocation>
        <location evidence="1">Membrane</location>
        <topology evidence="1">Multi-pass membrane protein</topology>
    </subcellularLocation>
</comment>
<feature type="transmembrane region" description="Helical" evidence="7">
    <location>
        <begin position="279"/>
        <end position="306"/>
    </location>
</feature>
<dbReference type="InterPro" id="IPR004840">
    <property type="entry name" value="Amino_acid_permease_CS"/>
</dbReference>
<dbReference type="InterPro" id="IPR002293">
    <property type="entry name" value="AA/rel_permease1"/>
</dbReference>
<dbReference type="Pfam" id="PF13520">
    <property type="entry name" value="AA_permease_2"/>
    <property type="match status" value="1"/>
</dbReference>
<feature type="transmembrane region" description="Helical" evidence="7">
    <location>
        <begin position="461"/>
        <end position="480"/>
    </location>
</feature>
<dbReference type="PROSITE" id="PS00218">
    <property type="entry name" value="AMINO_ACID_PERMEASE_1"/>
    <property type="match status" value="1"/>
</dbReference>
<accession>A0ABR2YD81</accession>
<protein>
    <recommendedName>
        <fullName evidence="10">Amino acid transporter</fullName>
    </recommendedName>
</protein>
<evidence type="ECO:0000256" key="4">
    <source>
        <dbReference type="ARBA" id="ARBA00022989"/>
    </source>
</evidence>
<feature type="transmembrane region" description="Helical" evidence="7">
    <location>
        <begin position="338"/>
        <end position="359"/>
    </location>
</feature>
<feature type="region of interest" description="Disordered" evidence="6">
    <location>
        <begin position="575"/>
        <end position="594"/>
    </location>
</feature>
<sequence length="594" mass="64066">MVGQSCSSKKIEGEALVEEGSGRLDSGETRLRELGYKQELRREWGPAASFSGSLVFMAFTGGVTGTFSIAYEDGGPATAVWGWISVAICNIFVALSMAEIVSAYPIAGGPYFWCIELTNNEPKYVIIGWITGWLNVLGQFASTAFIGFFLANHLGAMWLMSNGHAFSPEETLLVYAIVLVAGACVCSVPTKWAEYHALFCAAFLLAGGTVLTLVLPLVAPVHQSAATVFFNFDITDVAKNGLPNVAYMFLIGTIMPQGTFIGFELPAQFAEETRRADRVCPWAIVWSVVCTAIFGLAYVLALLFSIQDVNGLLTGDANGYLVGQIFSDVFKARYGTNIGGVCLLAIPLVCIFNSTTLSLSSNARMLWSFARDRGVPLHGVWSALNPMTGTPVNAVWAMAALAFLLGLPMLFSLSVFSAFISISSIGLYVSYGIPIVVRVIKHKNFKPGPFRLGSWQLPINLAAVFWVITSSISFILPTVYPVTYANLNWTCATVGVVIIGVLGAWFAPTIGARHWYTGKSHTLESRHDVGSDGDSIPRRGRRRSILWSLPKLTLTELIEDWKTKEKEGAAILASTGKAASEKLGSPAGKPVQAT</sequence>
<dbReference type="PANTHER" id="PTHR45649:SF26">
    <property type="entry name" value="OS04G0435100 PROTEIN"/>
    <property type="match status" value="1"/>
</dbReference>
<organism evidence="8 9">
    <name type="scientific">Coccomyxa subellipsoidea</name>
    <dbReference type="NCBI Taxonomy" id="248742"/>
    <lineage>
        <taxon>Eukaryota</taxon>
        <taxon>Viridiplantae</taxon>
        <taxon>Chlorophyta</taxon>
        <taxon>core chlorophytes</taxon>
        <taxon>Trebouxiophyceae</taxon>
        <taxon>Trebouxiophyceae incertae sedis</taxon>
        <taxon>Coccomyxaceae</taxon>
        <taxon>Coccomyxa</taxon>
    </lineage>
</organism>
<name>A0ABR2YD81_9CHLO</name>
<feature type="transmembrane region" description="Helical" evidence="7">
    <location>
        <begin position="419"/>
        <end position="440"/>
    </location>
</feature>
<dbReference type="EMBL" id="JALJOT010000015">
    <property type="protein sequence ID" value="KAK9902829.1"/>
    <property type="molecule type" value="Genomic_DNA"/>
</dbReference>
<proteinExistence type="predicted"/>
<dbReference type="PANTHER" id="PTHR45649">
    <property type="entry name" value="AMINO-ACID PERMEASE BAT1"/>
    <property type="match status" value="1"/>
</dbReference>
<feature type="transmembrane region" description="Helical" evidence="7">
    <location>
        <begin position="171"/>
        <end position="190"/>
    </location>
</feature>
<evidence type="ECO:0000256" key="2">
    <source>
        <dbReference type="ARBA" id="ARBA00022448"/>
    </source>
</evidence>
<feature type="transmembrane region" description="Helical" evidence="7">
    <location>
        <begin position="83"/>
        <end position="104"/>
    </location>
</feature>
<feature type="transmembrane region" description="Helical" evidence="7">
    <location>
        <begin position="486"/>
        <end position="507"/>
    </location>
</feature>
<comment type="caution">
    <text evidence="8">The sequence shown here is derived from an EMBL/GenBank/DDBJ whole genome shotgun (WGS) entry which is preliminary data.</text>
</comment>
<evidence type="ECO:0000313" key="9">
    <source>
        <dbReference type="Proteomes" id="UP001491310"/>
    </source>
</evidence>
<keyword evidence="5 7" id="KW-0472">Membrane</keyword>
<evidence type="ECO:0000313" key="8">
    <source>
        <dbReference type="EMBL" id="KAK9902829.1"/>
    </source>
</evidence>
<evidence type="ECO:0008006" key="10">
    <source>
        <dbReference type="Google" id="ProtNLM"/>
    </source>
</evidence>
<feature type="transmembrane region" description="Helical" evidence="7">
    <location>
        <begin position="394"/>
        <end position="413"/>
    </location>
</feature>
<keyword evidence="3 7" id="KW-0812">Transmembrane</keyword>
<dbReference type="PIRSF" id="PIRSF006060">
    <property type="entry name" value="AA_transporter"/>
    <property type="match status" value="1"/>
</dbReference>
<feature type="transmembrane region" description="Helical" evidence="7">
    <location>
        <begin position="197"/>
        <end position="219"/>
    </location>
</feature>
<keyword evidence="9" id="KW-1185">Reference proteome</keyword>
<dbReference type="Gene3D" id="1.20.1740.10">
    <property type="entry name" value="Amino acid/polyamine transporter I"/>
    <property type="match status" value="1"/>
</dbReference>
<evidence type="ECO:0000256" key="3">
    <source>
        <dbReference type="ARBA" id="ARBA00022692"/>
    </source>
</evidence>